<keyword evidence="4" id="KW-0539">Nucleus</keyword>
<feature type="repeat" description="WD" evidence="9">
    <location>
        <begin position="180"/>
        <end position="221"/>
    </location>
</feature>
<evidence type="ECO:0000313" key="12">
    <source>
        <dbReference type="EMBL" id="GAO47091.1"/>
    </source>
</evidence>
<dbReference type="STRING" id="698492.A0A0E9NBL8"/>
<dbReference type="PRINTS" id="PR00319">
    <property type="entry name" value="GPROTEINB"/>
</dbReference>
<evidence type="ECO:0000256" key="2">
    <source>
        <dbReference type="ARBA" id="ARBA00022574"/>
    </source>
</evidence>
<dbReference type="Pfam" id="PF08154">
    <property type="entry name" value="NLE"/>
    <property type="match status" value="1"/>
</dbReference>
<dbReference type="AlphaFoldDB" id="A0A0E9NBL8"/>
<dbReference type="RefSeq" id="XP_019026369.1">
    <property type="nucleotide sequence ID" value="XM_019171549.1"/>
</dbReference>
<accession>A0A0E9NBL8</accession>
<dbReference type="CDD" id="cd00200">
    <property type="entry name" value="WD40"/>
    <property type="match status" value="1"/>
</dbReference>
<feature type="repeat" description="WD" evidence="9">
    <location>
        <begin position="272"/>
        <end position="312"/>
    </location>
</feature>
<dbReference type="InterPro" id="IPR036322">
    <property type="entry name" value="WD40_repeat_dom_sf"/>
</dbReference>
<dbReference type="FunFam" id="2.130.10.10:FF:000092">
    <property type="entry name" value="notchless protein homolog"/>
    <property type="match status" value="1"/>
</dbReference>
<feature type="domain" description="NLE" evidence="11">
    <location>
        <begin position="32"/>
        <end position="81"/>
    </location>
</feature>
<reference evidence="12 13" key="1">
    <citation type="journal article" date="2011" name="J. Gen. Appl. Microbiol.">
        <title>Draft genome sequencing of the enigmatic yeast Saitoella complicata.</title>
        <authorList>
            <person name="Nishida H."/>
            <person name="Hamamoto M."/>
            <person name="Sugiyama J."/>
        </authorList>
    </citation>
    <scope>NUCLEOTIDE SEQUENCE [LARGE SCALE GENOMIC DNA]</scope>
    <source>
        <strain evidence="12 13">NRRL Y-17804</strain>
    </source>
</reference>
<dbReference type="InterPro" id="IPR001632">
    <property type="entry name" value="WD40_G-protein_beta-like"/>
</dbReference>
<dbReference type="PROSITE" id="PS50294">
    <property type="entry name" value="WD_REPEATS_REGION"/>
    <property type="match status" value="7"/>
</dbReference>
<reference evidence="12 13" key="3">
    <citation type="journal article" date="2015" name="Genome Announc.">
        <title>Draft Genome Sequence of the Archiascomycetous Yeast Saitoella complicata.</title>
        <authorList>
            <person name="Yamauchi K."/>
            <person name="Kondo S."/>
            <person name="Hamamoto M."/>
            <person name="Takahashi Y."/>
            <person name="Ogura Y."/>
            <person name="Hayashi T."/>
            <person name="Nishida H."/>
        </authorList>
    </citation>
    <scope>NUCLEOTIDE SEQUENCE [LARGE SCALE GENOMIC DNA]</scope>
    <source>
        <strain evidence="12 13">NRRL Y-17804</strain>
    </source>
</reference>
<dbReference type="EMBL" id="BACD03000007">
    <property type="protein sequence ID" value="GAO47091.1"/>
    <property type="molecule type" value="Genomic_DNA"/>
</dbReference>
<evidence type="ECO:0000313" key="13">
    <source>
        <dbReference type="Proteomes" id="UP000033140"/>
    </source>
</evidence>
<evidence type="ECO:0000256" key="10">
    <source>
        <dbReference type="SAM" id="MobiDB-lite"/>
    </source>
</evidence>
<evidence type="ECO:0000259" key="11">
    <source>
        <dbReference type="Pfam" id="PF08154"/>
    </source>
</evidence>
<name>A0A0E9NBL8_SAICN</name>
<organism evidence="12 13">
    <name type="scientific">Saitoella complicata (strain BCRC 22490 / CBS 7301 / JCM 7358 / NBRC 10748 / NRRL Y-17804)</name>
    <dbReference type="NCBI Taxonomy" id="698492"/>
    <lineage>
        <taxon>Eukaryota</taxon>
        <taxon>Fungi</taxon>
        <taxon>Dikarya</taxon>
        <taxon>Ascomycota</taxon>
        <taxon>Taphrinomycotina</taxon>
        <taxon>Taphrinomycotina incertae sedis</taxon>
        <taxon>Saitoella</taxon>
    </lineage>
</organism>
<dbReference type="Gene3D" id="2.130.10.10">
    <property type="entry name" value="YVTN repeat-like/Quinoprotein amine dehydrogenase"/>
    <property type="match status" value="1"/>
</dbReference>
<dbReference type="PRINTS" id="PR00320">
    <property type="entry name" value="GPROTEINBRPT"/>
</dbReference>
<dbReference type="PANTHER" id="PTHR19848:SF0">
    <property type="entry name" value="NOTCHLESS PROTEIN HOMOLOG 1"/>
    <property type="match status" value="1"/>
</dbReference>
<evidence type="ECO:0000256" key="5">
    <source>
        <dbReference type="ARBA" id="ARBA00061016"/>
    </source>
</evidence>
<feature type="repeat" description="WD" evidence="9">
    <location>
        <begin position="435"/>
        <end position="476"/>
    </location>
</feature>
<proteinExistence type="inferred from homology"/>
<dbReference type="GO" id="GO:0000027">
    <property type="term" value="P:ribosomal large subunit assembly"/>
    <property type="evidence" value="ECO:0007669"/>
    <property type="project" value="TreeGrafter"/>
</dbReference>
<feature type="repeat" description="WD" evidence="9">
    <location>
        <begin position="223"/>
        <end position="271"/>
    </location>
</feature>
<evidence type="ECO:0000256" key="7">
    <source>
        <dbReference type="ARBA" id="ARBA00077034"/>
    </source>
</evidence>
<comment type="similarity">
    <text evidence="5">Belongs to the NLE1/RSA4 family.</text>
</comment>
<evidence type="ECO:0000256" key="1">
    <source>
        <dbReference type="ARBA" id="ARBA00004604"/>
    </source>
</evidence>
<evidence type="ECO:0000256" key="9">
    <source>
        <dbReference type="PROSITE-ProRule" id="PRU00221"/>
    </source>
</evidence>
<feature type="repeat" description="WD" evidence="9">
    <location>
        <begin position="137"/>
        <end position="179"/>
    </location>
</feature>
<dbReference type="OrthoDB" id="10267436at2759"/>
<dbReference type="PANTHER" id="PTHR19848">
    <property type="entry name" value="WD40 REPEAT PROTEIN"/>
    <property type="match status" value="1"/>
</dbReference>
<comment type="subcellular location">
    <subcellularLocation>
        <location evidence="1">Nucleus</location>
        <location evidence="1">Nucleolus</location>
    </subcellularLocation>
</comment>
<dbReference type="PROSITE" id="PS00678">
    <property type="entry name" value="WD_REPEATS_1"/>
    <property type="match status" value="2"/>
</dbReference>
<dbReference type="InterPro" id="IPR015943">
    <property type="entry name" value="WD40/YVTN_repeat-like_dom_sf"/>
</dbReference>
<keyword evidence="3" id="KW-0677">Repeat</keyword>
<feature type="region of interest" description="Disordered" evidence="10">
    <location>
        <begin position="1"/>
        <end position="21"/>
    </location>
</feature>
<dbReference type="SUPFAM" id="SSF50978">
    <property type="entry name" value="WD40 repeat-like"/>
    <property type="match status" value="1"/>
</dbReference>
<dbReference type="OMA" id="AWEPYHR"/>
<keyword evidence="13" id="KW-1185">Reference proteome</keyword>
<dbReference type="InterPro" id="IPR019775">
    <property type="entry name" value="WD40_repeat_CS"/>
</dbReference>
<dbReference type="Proteomes" id="UP000033140">
    <property type="component" value="Unassembled WGS sequence"/>
</dbReference>
<evidence type="ECO:0000256" key="4">
    <source>
        <dbReference type="ARBA" id="ARBA00023242"/>
    </source>
</evidence>
<feature type="compositionally biased region" description="Basic and acidic residues" evidence="10">
    <location>
        <begin position="12"/>
        <end position="21"/>
    </location>
</feature>
<dbReference type="InterPro" id="IPR001680">
    <property type="entry name" value="WD40_rpt"/>
</dbReference>
<reference evidence="12 13" key="2">
    <citation type="journal article" date="2014" name="J. Gen. Appl. Microbiol.">
        <title>The early diverging ascomycetous budding yeast Saitoella complicata has three histone deacetylases belonging to the Clr6, Hos2, and Rpd3 lineages.</title>
        <authorList>
            <person name="Nishida H."/>
            <person name="Matsumoto T."/>
            <person name="Kondo S."/>
            <person name="Hamamoto M."/>
            <person name="Yoshikawa H."/>
        </authorList>
    </citation>
    <scope>NUCLEOTIDE SEQUENCE [LARGE SCALE GENOMIC DNA]</scope>
    <source>
        <strain evidence="12 13">NRRL Y-17804</strain>
    </source>
</reference>
<dbReference type="SMART" id="SM00320">
    <property type="entry name" value="WD40"/>
    <property type="match status" value="8"/>
</dbReference>
<keyword evidence="2 9" id="KW-0853">WD repeat</keyword>
<dbReference type="PROSITE" id="PS50082">
    <property type="entry name" value="WD_REPEATS_2"/>
    <property type="match status" value="7"/>
</dbReference>
<evidence type="ECO:0000256" key="3">
    <source>
        <dbReference type="ARBA" id="ARBA00022737"/>
    </source>
</evidence>
<dbReference type="GO" id="GO:0005730">
    <property type="term" value="C:nucleolus"/>
    <property type="evidence" value="ECO:0007669"/>
    <property type="project" value="UniProtKB-SubCell"/>
</dbReference>
<sequence>MATVVPPKSKRQRLEAQKPRDIEEIPEDAGSVLVQFRASDTGELAGPTISIPANVTVKQMELLVNQLLGNTEDPIPYTFALVSDASKNDSPTLDIDANLYTSVLAPGHKSTEDLLTLVYTPQAVFRVRSVTRCSASIAGHGSPILVAQFSPISSSRMCTGAGDNTARIWDCDTGTPMHTLRGHKNWVLAVAWSPDGKVIATGSMDSTIRLWDPKTGKEIGGPMQSHTKWIAALAWEPLHLVPAGQSPRLVSASNDGTVKVWDTALRRVQYTMSGHSGSVSCVKWGGTGWIYSGSRDKTIKIWDAKDGKCFHTLKAHAHWVNTMALSTDHVLRTGATDHTGPAPSDPAEAKQKAKERYEAAARLAGGEKLVTGSDDFTMYLWDPVKSTKPVAKLHGHQKLVNCVAFSPDGRYISSASFDNSVKLWDGRTGTFIATLRAHVGAVYQCSWSSDSRLLVSSSKDTTLKVWDVAKRKIKEDLPGHQDEVYAVDWAPDGQMVASGGKDKMTRIWRH</sequence>
<dbReference type="InterPro" id="IPR020472">
    <property type="entry name" value="WD40_PAC1"/>
</dbReference>
<dbReference type="Pfam" id="PF00400">
    <property type="entry name" value="WD40"/>
    <property type="match status" value="7"/>
</dbReference>
<comment type="caution">
    <text evidence="12">The sequence shown here is derived from an EMBL/GenBank/DDBJ whole genome shotgun (WGS) entry which is preliminary data.</text>
</comment>
<gene>
    <name evidence="12" type="ORF">G7K_1303-t1</name>
</gene>
<protein>
    <recommendedName>
        <fullName evidence="6">Ribosome assembly protein 4</fullName>
    </recommendedName>
    <alternativeName>
        <fullName evidence="8">Notchless protein homolog 1</fullName>
    </alternativeName>
    <alternativeName>
        <fullName evidence="7">Ribosome biogenesis factor RSA4</fullName>
    </alternativeName>
</protein>
<feature type="repeat" description="WD" evidence="9">
    <location>
        <begin position="393"/>
        <end position="434"/>
    </location>
</feature>
<feature type="repeat" description="WD" evidence="9">
    <location>
        <begin position="477"/>
        <end position="510"/>
    </location>
</feature>
<evidence type="ECO:0000256" key="6">
    <source>
        <dbReference type="ARBA" id="ARBA00068030"/>
    </source>
</evidence>
<dbReference type="InterPro" id="IPR012972">
    <property type="entry name" value="NLE"/>
</dbReference>
<evidence type="ECO:0000256" key="8">
    <source>
        <dbReference type="ARBA" id="ARBA00080836"/>
    </source>
</evidence>